<dbReference type="InParanoid" id="G0MHY8"/>
<dbReference type="Proteomes" id="UP000008068">
    <property type="component" value="Unassembled WGS sequence"/>
</dbReference>
<evidence type="ECO:0000313" key="3">
    <source>
        <dbReference type="Proteomes" id="UP000008068"/>
    </source>
</evidence>
<protein>
    <submittedName>
        <fullName evidence="2">Uncharacterized protein</fullName>
    </submittedName>
</protein>
<dbReference type="HOGENOM" id="CLU_1251631_0_0_1"/>
<keyword evidence="1" id="KW-1133">Transmembrane helix</keyword>
<organism evidence="3">
    <name type="scientific">Caenorhabditis brenneri</name>
    <name type="common">Nematode worm</name>
    <dbReference type="NCBI Taxonomy" id="135651"/>
    <lineage>
        <taxon>Eukaryota</taxon>
        <taxon>Metazoa</taxon>
        <taxon>Ecdysozoa</taxon>
        <taxon>Nematoda</taxon>
        <taxon>Chromadorea</taxon>
        <taxon>Rhabditida</taxon>
        <taxon>Rhabditina</taxon>
        <taxon>Rhabditomorpha</taxon>
        <taxon>Rhabditoidea</taxon>
        <taxon>Rhabditidae</taxon>
        <taxon>Peloderinae</taxon>
        <taxon>Caenorhabditis</taxon>
    </lineage>
</organism>
<name>G0MHY8_CAEBE</name>
<accession>G0MHY8</accession>
<evidence type="ECO:0000313" key="2">
    <source>
        <dbReference type="EMBL" id="EGT59393.1"/>
    </source>
</evidence>
<dbReference type="PANTHER" id="PTHR35178:SF1">
    <property type="entry name" value="CUB DOMAIN-CONTAINING PROTEIN-RELATED"/>
    <property type="match status" value="1"/>
</dbReference>
<sequence>MQHEWLVRHMDIRRRMWYIDDWGGVHCLNGILESRGRDIDIPTIPCKTACMTVTVEKETENGPVLDGVAKDCADQFFISGQKNIEAFPPNSFYLFRDFVQKEYNGNFTYTYEFLKDNFHNTDIIIENYNGNEIWYPEESKLPQCLAVGFLIIVLVIILSIIGSCFLSRCMTRKLRRELAQLRSASGHLAAEISNQLVLVEQAEDIPLSNMGEYDGNEDDTR</sequence>
<keyword evidence="1" id="KW-0812">Transmembrane</keyword>
<keyword evidence="1" id="KW-0472">Membrane</keyword>
<reference evidence="3" key="1">
    <citation type="submission" date="2011-07" db="EMBL/GenBank/DDBJ databases">
        <authorList>
            <consortium name="Caenorhabditis brenneri Sequencing and Analysis Consortium"/>
            <person name="Wilson R.K."/>
        </authorList>
    </citation>
    <scope>NUCLEOTIDE SEQUENCE [LARGE SCALE GENOMIC DNA]</scope>
    <source>
        <strain evidence="3">PB2801</strain>
    </source>
</reference>
<dbReference type="EMBL" id="GL379795">
    <property type="protein sequence ID" value="EGT59393.1"/>
    <property type="molecule type" value="Genomic_DNA"/>
</dbReference>
<dbReference type="PANTHER" id="PTHR35178">
    <property type="entry name" value="FOLATE RECEPTOR HOMOLOG-RELATED"/>
    <property type="match status" value="1"/>
</dbReference>
<evidence type="ECO:0000256" key="1">
    <source>
        <dbReference type="SAM" id="Phobius"/>
    </source>
</evidence>
<gene>
    <name evidence="2" type="ORF">CAEBREN_20208</name>
</gene>
<keyword evidence="3" id="KW-1185">Reference proteome</keyword>
<dbReference type="AlphaFoldDB" id="G0MHY8"/>
<proteinExistence type="predicted"/>
<feature type="transmembrane region" description="Helical" evidence="1">
    <location>
        <begin position="145"/>
        <end position="166"/>
    </location>
</feature>